<comment type="caution">
    <text evidence="4">The sequence shown here is derived from an EMBL/GenBank/DDBJ whole genome shotgun (WGS) entry which is preliminary data.</text>
</comment>
<evidence type="ECO:0000256" key="1">
    <source>
        <dbReference type="ARBA" id="ARBA00022741"/>
    </source>
</evidence>
<dbReference type="InterPro" id="IPR016032">
    <property type="entry name" value="Sig_transdc_resp-reg_C-effctor"/>
</dbReference>
<dbReference type="PROSITE" id="PS50043">
    <property type="entry name" value="HTH_LUXR_2"/>
    <property type="match status" value="1"/>
</dbReference>
<keyword evidence="5" id="KW-1185">Reference proteome</keyword>
<dbReference type="PRINTS" id="PR00038">
    <property type="entry name" value="HTHLUXR"/>
</dbReference>
<dbReference type="Gene3D" id="1.10.10.10">
    <property type="entry name" value="Winged helix-like DNA-binding domain superfamily/Winged helix DNA-binding domain"/>
    <property type="match status" value="1"/>
</dbReference>
<dbReference type="GO" id="GO:0004016">
    <property type="term" value="F:adenylate cyclase activity"/>
    <property type="evidence" value="ECO:0007669"/>
    <property type="project" value="TreeGrafter"/>
</dbReference>
<keyword evidence="2" id="KW-0067">ATP-binding</keyword>
<dbReference type="PROSITE" id="PS00622">
    <property type="entry name" value="HTH_LUXR_1"/>
    <property type="match status" value="1"/>
</dbReference>
<dbReference type="RefSeq" id="WP_184670116.1">
    <property type="nucleotide sequence ID" value="NZ_BAABAI010000005.1"/>
</dbReference>
<dbReference type="PANTHER" id="PTHR16305:SF35">
    <property type="entry name" value="TRANSCRIPTIONAL ACTIVATOR DOMAIN"/>
    <property type="match status" value="1"/>
</dbReference>
<dbReference type="GO" id="GO:0005524">
    <property type="term" value="F:ATP binding"/>
    <property type="evidence" value="ECO:0007669"/>
    <property type="project" value="UniProtKB-KW"/>
</dbReference>
<dbReference type="InterPro" id="IPR027417">
    <property type="entry name" value="P-loop_NTPase"/>
</dbReference>
<dbReference type="InterPro" id="IPR036388">
    <property type="entry name" value="WH-like_DNA-bd_sf"/>
</dbReference>
<dbReference type="GO" id="GO:0006355">
    <property type="term" value="P:regulation of DNA-templated transcription"/>
    <property type="evidence" value="ECO:0007669"/>
    <property type="project" value="InterPro"/>
</dbReference>
<keyword evidence="1" id="KW-0547">Nucleotide-binding</keyword>
<keyword evidence="4" id="KW-0238">DNA-binding</keyword>
<dbReference type="PANTHER" id="PTHR16305">
    <property type="entry name" value="TESTICULAR SOLUBLE ADENYLYL CYCLASE"/>
    <property type="match status" value="1"/>
</dbReference>
<sequence length="871" mass="92652">MDTLRHNRLVDRETHLARIAELAAYARAGSGGLLRLVGGSGVGRSALLAEAARRAALGGLTVLRARCAVDETATSYAAARQLFGLDPNGDGTEAELWSLLRLHCAHDTLLLAVDDVGLADPESQRWLVRVARRVDRLPVLLLVTERREPGLGQTPSAFARDLPVELAATCRVAPLDRRAAATLAPLADACFPATAGNPALLTALLADLEPGAAELPTVPGETFTDAVGRWLRGCGARAETAAGIVALLQDRPVADPDDPAALIAAYCAADVDHVTGWFADLAARGLLVHDRPGHWPRFAHPLLTRAVLAGLAPGQRAEIHRAAARFRHRNGEPDDRVAAHLLHTAAPGPAWAAHTLVSAARTASPADAVVLLRRALDEPLGEHRRGLVLGELGGLEVVTDDAERGIRHLVEAVHLQQSVDGLFRAANTLGTVLAARGETPAALDVMADLAERFADRPDLVHAVEAAAALIASHDGRSWLEVVRGLRRIAVGTPHDLAPPAFALLTEFDATNGVLSAAEVADRVHALVAGPLDPAVRPYVLVSAATLAQWADLLGDAERLVERGLAAFREPTLEPAYQCLLSVRAETRIMRGEYAELLAESSGRNPHLVAQTVIALIETGRPERAHELVAGVDDDRDSWEWNEFLYARGLLRLASGSPAEALADLRECGRRQAEREVHSPVVTPWRSAAAECHVLLGEPGPAVALAEEELRLARIWGTPRAVGRALRALASATGGRRGLSLAADAVDLLREPAVPELVPALITHGRLLADNGRRITARRVLRDAATRAGRAGAVRLRGVAEAALRDLGARGARPETLTDSEERICRLAAAGHSNTEIAELLHLAVRTVETHLTNSYRKLGVRRRSGLAAALG</sequence>
<reference evidence="4 5" key="1">
    <citation type="submission" date="2020-08" db="EMBL/GenBank/DDBJ databases">
        <title>Sequencing the genomes of 1000 actinobacteria strains.</title>
        <authorList>
            <person name="Klenk H.-P."/>
        </authorList>
    </citation>
    <scope>NUCLEOTIDE SEQUENCE [LARGE SCALE GENOMIC DNA]</scope>
    <source>
        <strain evidence="4 5">DSM 45084</strain>
    </source>
</reference>
<dbReference type="Proteomes" id="UP000542674">
    <property type="component" value="Unassembled WGS sequence"/>
</dbReference>
<dbReference type="CDD" id="cd06170">
    <property type="entry name" value="LuxR_C_like"/>
    <property type="match status" value="1"/>
</dbReference>
<dbReference type="SMART" id="SM00421">
    <property type="entry name" value="HTH_LUXR"/>
    <property type="match status" value="1"/>
</dbReference>
<evidence type="ECO:0000313" key="4">
    <source>
        <dbReference type="EMBL" id="MBB4966239.1"/>
    </source>
</evidence>
<dbReference type="Pfam" id="PF00196">
    <property type="entry name" value="GerE"/>
    <property type="match status" value="1"/>
</dbReference>
<dbReference type="GO" id="GO:0005737">
    <property type="term" value="C:cytoplasm"/>
    <property type="evidence" value="ECO:0007669"/>
    <property type="project" value="TreeGrafter"/>
</dbReference>
<accession>A0A7W7T446</accession>
<dbReference type="EMBL" id="JACHJS010000001">
    <property type="protein sequence ID" value="MBB4966239.1"/>
    <property type="molecule type" value="Genomic_DNA"/>
</dbReference>
<dbReference type="GO" id="GO:0003677">
    <property type="term" value="F:DNA binding"/>
    <property type="evidence" value="ECO:0007669"/>
    <property type="project" value="UniProtKB-KW"/>
</dbReference>
<proteinExistence type="predicted"/>
<gene>
    <name evidence="4" type="ORF">F4559_003598</name>
</gene>
<evidence type="ECO:0000256" key="2">
    <source>
        <dbReference type="ARBA" id="ARBA00022840"/>
    </source>
</evidence>
<organism evidence="4 5">
    <name type="scientific">Saccharothrix violaceirubra</name>
    <dbReference type="NCBI Taxonomy" id="413306"/>
    <lineage>
        <taxon>Bacteria</taxon>
        <taxon>Bacillati</taxon>
        <taxon>Actinomycetota</taxon>
        <taxon>Actinomycetes</taxon>
        <taxon>Pseudonocardiales</taxon>
        <taxon>Pseudonocardiaceae</taxon>
        <taxon>Saccharothrix</taxon>
    </lineage>
</organism>
<evidence type="ECO:0000313" key="5">
    <source>
        <dbReference type="Proteomes" id="UP000542674"/>
    </source>
</evidence>
<protein>
    <submittedName>
        <fullName evidence="4">DNA-binding CsgD family transcriptional regulator</fullName>
    </submittedName>
</protein>
<name>A0A7W7T446_9PSEU</name>
<dbReference type="AlphaFoldDB" id="A0A7W7T446"/>
<dbReference type="InterPro" id="IPR000792">
    <property type="entry name" value="Tscrpt_reg_LuxR_C"/>
</dbReference>
<evidence type="ECO:0000259" key="3">
    <source>
        <dbReference type="PROSITE" id="PS50043"/>
    </source>
</evidence>
<dbReference type="SUPFAM" id="SSF52540">
    <property type="entry name" value="P-loop containing nucleoside triphosphate hydrolases"/>
    <property type="match status" value="1"/>
</dbReference>
<feature type="domain" description="HTH luxR-type" evidence="3">
    <location>
        <begin position="809"/>
        <end position="871"/>
    </location>
</feature>
<dbReference type="SUPFAM" id="SSF46894">
    <property type="entry name" value="C-terminal effector domain of the bipartite response regulators"/>
    <property type="match status" value="1"/>
</dbReference>